<accession>A0ABV3X622</accession>
<proteinExistence type="predicted"/>
<dbReference type="Pfam" id="PF00440">
    <property type="entry name" value="TetR_N"/>
    <property type="match status" value="1"/>
</dbReference>
<keyword evidence="1 2" id="KW-0238">DNA-binding</keyword>
<dbReference type="InterPro" id="IPR009057">
    <property type="entry name" value="Homeodomain-like_sf"/>
</dbReference>
<reference evidence="4 5" key="1">
    <citation type="submission" date="2023-04" db="EMBL/GenBank/DDBJ databases">
        <title>Genome Sequence of Selenomonas sputigena ATCC 33150.</title>
        <authorList>
            <person name="Miller D.P."/>
            <person name="Anvari S."/>
            <person name="Polson S.W."/>
            <person name="Macdonald M."/>
            <person name="Mcdowell J.V."/>
        </authorList>
    </citation>
    <scope>NUCLEOTIDE SEQUENCE [LARGE SCALE GENOMIC DNA]</scope>
    <source>
        <strain evidence="4 5">ATCC 33150</strain>
    </source>
</reference>
<dbReference type="PROSITE" id="PS50977">
    <property type="entry name" value="HTH_TETR_2"/>
    <property type="match status" value="1"/>
</dbReference>
<dbReference type="Gene3D" id="1.10.357.10">
    <property type="entry name" value="Tetracycline Repressor, domain 2"/>
    <property type="match status" value="1"/>
</dbReference>
<comment type="caution">
    <text evidence="4">The sequence shown here is derived from an EMBL/GenBank/DDBJ whole genome shotgun (WGS) entry which is preliminary data.</text>
</comment>
<evidence type="ECO:0000259" key="3">
    <source>
        <dbReference type="PROSITE" id="PS50977"/>
    </source>
</evidence>
<evidence type="ECO:0000313" key="5">
    <source>
        <dbReference type="Proteomes" id="UP001559623"/>
    </source>
</evidence>
<dbReference type="InterPro" id="IPR023772">
    <property type="entry name" value="DNA-bd_HTH_TetR-type_CS"/>
</dbReference>
<evidence type="ECO:0000256" key="1">
    <source>
        <dbReference type="ARBA" id="ARBA00023125"/>
    </source>
</evidence>
<sequence>MDRRQKKTRDAVFSAFSVLAARKSYNKITVQEIIDAANVGRTTFYRHFETKDELLRALCEKLFGHIVGSAMNSSHTHGLYSDGSVPESVFLHLLQHLEENDSNILGLLSSESSDIFLRFFKDSLNDLVRLHVAAQKLPHPDVPQDFLVNHISGSFVEMVLWWIKGGRRMSPAELDRCFCRVIEPILKPSY</sequence>
<dbReference type="SUPFAM" id="SSF46689">
    <property type="entry name" value="Homeodomain-like"/>
    <property type="match status" value="1"/>
</dbReference>
<gene>
    <name evidence="4" type="ORF">QCO44_08375</name>
</gene>
<evidence type="ECO:0000256" key="2">
    <source>
        <dbReference type="PROSITE-ProRule" id="PRU00335"/>
    </source>
</evidence>
<dbReference type="InterPro" id="IPR039532">
    <property type="entry name" value="TetR_C_Firmicutes"/>
</dbReference>
<protein>
    <submittedName>
        <fullName evidence="4">TetR/AcrR family transcriptional regulator</fullName>
    </submittedName>
</protein>
<dbReference type="RefSeq" id="WP_368847374.1">
    <property type="nucleotide sequence ID" value="NZ_CP194411.1"/>
</dbReference>
<dbReference type="InterPro" id="IPR050624">
    <property type="entry name" value="HTH-type_Tx_Regulator"/>
</dbReference>
<feature type="DNA-binding region" description="H-T-H motif" evidence="2">
    <location>
        <begin position="29"/>
        <end position="48"/>
    </location>
</feature>
<dbReference type="PANTHER" id="PTHR43479:SF23">
    <property type="entry name" value="HTH TETR-TYPE DOMAIN-CONTAINING PROTEIN"/>
    <property type="match status" value="1"/>
</dbReference>
<dbReference type="EMBL" id="JARVLH010000005">
    <property type="protein sequence ID" value="MEX5285647.1"/>
    <property type="molecule type" value="Genomic_DNA"/>
</dbReference>
<dbReference type="PROSITE" id="PS01081">
    <property type="entry name" value="HTH_TETR_1"/>
    <property type="match status" value="1"/>
</dbReference>
<dbReference type="InterPro" id="IPR001647">
    <property type="entry name" value="HTH_TetR"/>
</dbReference>
<feature type="domain" description="HTH tetR-type" evidence="3">
    <location>
        <begin position="6"/>
        <end position="66"/>
    </location>
</feature>
<dbReference type="Proteomes" id="UP001559623">
    <property type="component" value="Unassembled WGS sequence"/>
</dbReference>
<keyword evidence="5" id="KW-1185">Reference proteome</keyword>
<name>A0ABV3X622_9FIRM</name>
<evidence type="ECO:0000313" key="4">
    <source>
        <dbReference type="EMBL" id="MEX5285647.1"/>
    </source>
</evidence>
<dbReference type="Pfam" id="PF14278">
    <property type="entry name" value="TetR_C_8"/>
    <property type="match status" value="1"/>
</dbReference>
<organism evidence="4 5">
    <name type="scientific">Selenomonas sputigena</name>
    <dbReference type="NCBI Taxonomy" id="69823"/>
    <lineage>
        <taxon>Bacteria</taxon>
        <taxon>Bacillati</taxon>
        <taxon>Bacillota</taxon>
        <taxon>Negativicutes</taxon>
        <taxon>Selenomonadales</taxon>
        <taxon>Selenomonadaceae</taxon>
        <taxon>Selenomonas</taxon>
    </lineage>
</organism>
<dbReference type="PANTHER" id="PTHR43479">
    <property type="entry name" value="ACREF/ENVCD OPERON REPRESSOR-RELATED"/>
    <property type="match status" value="1"/>
</dbReference>